<name>A0A1M4T611_9FLAO</name>
<reference evidence="2" key="1">
    <citation type="submission" date="2016-11" db="EMBL/GenBank/DDBJ databases">
        <authorList>
            <person name="Varghese N."/>
            <person name="Submissions S."/>
        </authorList>
    </citation>
    <scope>NUCLEOTIDE SEQUENCE [LARGE SCALE GENOMIC DNA]</scope>
    <source>
        <strain evidence="2">DSM 26898</strain>
    </source>
</reference>
<dbReference type="EMBL" id="FQVO01000001">
    <property type="protein sequence ID" value="SHE39840.1"/>
    <property type="molecule type" value="Genomic_DNA"/>
</dbReference>
<accession>A0A1M4T611</accession>
<evidence type="ECO:0000313" key="2">
    <source>
        <dbReference type="Proteomes" id="UP000184236"/>
    </source>
</evidence>
<gene>
    <name evidence="1" type="ORF">SAMN05444408_101231</name>
</gene>
<dbReference type="AlphaFoldDB" id="A0A1M4T611"/>
<dbReference type="STRING" id="1302685.SAMN05444408_101231"/>
<organism evidence="1 2">
    <name type="scientific">Chryseobacterium takakiae</name>
    <dbReference type="NCBI Taxonomy" id="1302685"/>
    <lineage>
        <taxon>Bacteria</taxon>
        <taxon>Pseudomonadati</taxon>
        <taxon>Bacteroidota</taxon>
        <taxon>Flavobacteriia</taxon>
        <taxon>Flavobacteriales</taxon>
        <taxon>Weeksellaceae</taxon>
        <taxon>Chryseobacterium group</taxon>
        <taxon>Chryseobacterium</taxon>
    </lineage>
</organism>
<dbReference type="Proteomes" id="UP000184236">
    <property type="component" value="Unassembled WGS sequence"/>
</dbReference>
<sequence length="98" mass="11463">MKLLIPIIFISVTISAQQKEKLPVPQRLEKDKKPESFDKEMKLNETQNRMYKMPCAKAGEYAYSSLRDKRKDTTDYKILNALIPQNTLKVNNHMSFKT</sequence>
<evidence type="ECO:0000313" key="1">
    <source>
        <dbReference type="EMBL" id="SHE39840.1"/>
    </source>
</evidence>
<keyword evidence="2" id="KW-1185">Reference proteome</keyword>
<dbReference type="RefSeq" id="WP_072882803.1">
    <property type="nucleotide sequence ID" value="NZ_FQVO01000001.1"/>
</dbReference>
<dbReference type="OrthoDB" id="1274261at2"/>
<protein>
    <submittedName>
        <fullName evidence="1">Uncharacterized protein</fullName>
    </submittedName>
</protein>
<proteinExistence type="predicted"/>